<keyword evidence="1" id="KW-0949">S-adenosyl-L-methionine</keyword>
<dbReference type="Pfam" id="PF04055">
    <property type="entry name" value="Radical_SAM"/>
    <property type="match status" value="1"/>
</dbReference>
<dbReference type="AlphaFoldDB" id="A0A1M7SHS5"/>
<dbReference type="PROSITE" id="PS51918">
    <property type="entry name" value="RADICAL_SAM"/>
    <property type="match status" value="1"/>
</dbReference>
<protein>
    <submittedName>
        <fullName evidence="6">Biotin synthase</fullName>
    </submittedName>
</protein>
<organism evidence="6 7">
    <name type="scientific">Desulfitobacterium chlororespirans DSM 11544</name>
    <dbReference type="NCBI Taxonomy" id="1121395"/>
    <lineage>
        <taxon>Bacteria</taxon>
        <taxon>Bacillati</taxon>
        <taxon>Bacillota</taxon>
        <taxon>Clostridia</taxon>
        <taxon>Eubacteriales</taxon>
        <taxon>Desulfitobacteriaceae</taxon>
        <taxon>Desulfitobacterium</taxon>
    </lineage>
</organism>
<dbReference type="SFLD" id="SFLDS00029">
    <property type="entry name" value="Radical_SAM"/>
    <property type="match status" value="1"/>
</dbReference>
<gene>
    <name evidence="6" type="ORF">SAMN02745215_00882</name>
</gene>
<name>A0A1M7SHS5_9FIRM</name>
<dbReference type="EMBL" id="FRDN01000004">
    <property type="protein sequence ID" value="SHN58056.1"/>
    <property type="molecule type" value="Genomic_DNA"/>
</dbReference>
<sequence>MKQKLGEIIKKALEGGEITAEELKELLMVPSLAEEAYLLCAASRKMVERASQSKAEVHGQVGIDCGPCPKNCAFCSFAARNQVFPEAIVRTAEDIVSRCLSLEKEGANAIFLMATARYAFADYLKIAREVKRELKPETPLIANIDDFGDEEAQALKKTGFQGIYHVMHMGEGRETEIEPRIRLKTITAALKAGLEIGTAVEPIGPEHSLDEIIEKTMLIRAMKPAHAGVGRRIKIPGSSLAVHGQFNAAQIASVQAAVILALGYEVKGHCGEHGIGAMAGVNLAFAEAGSNPRDTEVNTVKGDNVGIRRAELREAGWEIHEGPSVIFQQ</sequence>
<dbReference type="Gene3D" id="3.20.20.70">
    <property type="entry name" value="Aldolase class I"/>
    <property type="match status" value="1"/>
</dbReference>
<dbReference type="GO" id="GO:0046872">
    <property type="term" value="F:metal ion binding"/>
    <property type="evidence" value="ECO:0007669"/>
    <property type="project" value="UniProtKB-KW"/>
</dbReference>
<evidence type="ECO:0000313" key="7">
    <source>
        <dbReference type="Proteomes" id="UP000184010"/>
    </source>
</evidence>
<dbReference type="CDD" id="cd01335">
    <property type="entry name" value="Radical_SAM"/>
    <property type="match status" value="1"/>
</dbReference>
<dbReference type="GO" id="GO:0051536">
    <property type="term" value="F:iron-sulfur cluster binding"/>
    <property type="evidence" value="ECO:0007669"/>
    <property type="project" value="UniProtKB-KW"/>
</dbReference>
<dbReference type="SUPFAM" id="SSF102114">
    <property type="entry name" value="Radical SAM enzymes"/>
    <property type="match status" value="1"/>
</dbReference>
<dbReference type="GO" id="GO:0003824">
    <property type="term" value="F:catalytic activity"/>
    <property type="evidence" value="ECO:0007669"/>
    <property type="project" value="InterPro"/>
</dbReference>
<dbReference type="InterPro" id="IPR013785">
    <property type="entry name" value="Aldolase_TIM"/>
</dbReference>
<accession>A0A1M7SHS5</accession>
<dbReference type="STRING" id="1121395.SAMN02745215_00882"/>
<evidence type="ECO:0000256" key="1">
    <source>
        <dbReference type="ARBA" id="ARBA00022691"/>
    </source>
</evidence>
<dbReference type="RefSeq" id="WP_143153426.1">
    <property type="nucleotide sequence ID" value="NZ_FRDN01000004.1"/>
</dbReference>
<evidence type="ECO:0000259" key="5">
    <source>
        <dbReference type="PROSITE" id="PS51918"/>
    </source>
</evidence>
<dbReference type="Proteomes" id="UP000184010">
    <property type="component" value="Unassembled WGS sequence"/>
</dbReference>
<dbReference type="InterPro" id="IPR058240">
    <property type="entry name" value="rSAM_sf"/>
</dbReference>
<evidence type="ECO:0000256" key="4">
    <source>
        <dbReference type="ARBA" id="ARBA00023014"/>
    </source>
</evidence>
<evidence type="ECO:0000256" key="3">
    <source>
        <dbReference type="ARBA" id="ARBA00023004"/>
    </source>
</evidence>
<dbReference type="InterPro" id="IPR007197">
    <property type="entry name" value="rSAM"/>
</dbReference>
<evidence type="ECO:0000256" key="2">
    <source>
        <dbReference type="ARBA" id="ARBA00022723"/>
    </source>
</evidence>
<evidence type="ECO:0000313" key="6">
    <source>
        <dbReference type="EMBL" id="SHN58056.1"/>
    </source>
</evidence>
<keyword evidence="7" id="KW-1185">Reference proteome</keyword>
<keyword evidence="3" id="KW-0408">Iron</keyword>
<feature type="domain" description="Radical SAM core" evidence="5">
    <location>
        <begin position="53"/>
        <end position="269"/>
    </location>
</feature>
<proteinExistence type="predicted"/>
<keyword evidence="4" id="KW-0411">Iron-sulfur</keyword>
<reference evidence="7" key="1">
    <citation type="submission" date="2016-12" db="EMBL/GenBank/DDBJ databases">
        <authorList>
            <person name="Varghese N."/>
            <person name="Submissions S."/>
        </authorList>
    </citation>
    <scope>NUCLEOTIDE SEQUENCE [LARGE SCALE GENOMIC DNA]</scope>
    <source>
        <strain evidence="7">DSM 11544</strain>
    </source>
</reference>
<keyword evidence="2" id="KW-0479">Metal-binding</keyword>